<dbReference type="PRINTS" id="PR00310">
    <property type="entry name" value="ANTIPRLFBTG1"/>
</dbReference>
<proteinExistence type="inferred from homology"/>
<comment type="similarity">
    <text evidence="1">Belongs to the BTG family.</text>
</comment>
<keyword evidence="5" id="KW-1185">Reference proteome</keyword>
<dbReference type="GO" id="GO:0005634">
    <property type="term" value="C:nucleus"/>
    <property type="evidence" value="ECO:0007669"/>
    <property type="project" value="TreeGrafter"/>
</dbReference>
<feature type="compositionally biased region" description="Gly residues" evidence="2">
    <location>
        <begin position="235"/>
        <end position="250"/>
    </location>
</feature>
<evidence type="ECO:0000259" key="3">
    <source>
        <dbReference type="SMART" id="SM00099"/>
    </source>
</evidence>
<dbReference type="STRING" id="400727.A0A2T7P213"/>
<dbReference type="Pfam" id="PF07742">
    <property type="entry name" value="BTG"/>
    <property type="match status" value="1"/>
</dbReference>
<dbReference type="SUPFAM" id="SSF160696">
    <property type="entry name" value="BTG domain-like"/>
    <property type="match status" value="1"/>
</dbReference>
<dbReference type="AlphaFoldDB" id="A0A2T7P213"/>
<protein>
    <recommendedName>
        <fullName evidence="3">Anti-proliferative protein domain-containing protein</fullName>
    </recommendedName>
</protein>
<dbReference type="SMART" id="SM00099">
    <property type="entry name" value="btg1"/>
    <property type="match status" value="1"/>
</dbReference>
<dbReference type="OrthoDB" id="19928at2759"/>
<organism evidence="4 5">
    <name type="scientific">Pomacea canaliculata</name>
    <name type="common">Golden apple snail</name>
    <dbReference type="NCBI Taxonomy" id="400727"/>
    <lineage>
        <taxon>Eukaryota</taxon>
        <taxon>Metazoa</taxon>
        <taxon>Spiralia</taxon>
        <taxon>Lophotrochozoa</taxon>
        <taxon>Mollusca</taxon>
        <taxon>Gastropoda</taxon>
        <taxon>Caenogastropoda</taxon>
        <taxon>Architaenioglossa</taxon>
        <taxon>Ampullarioidea</taxon>
        <taxon>Ampullariidae</taxon>
        <taxon>Pomacea</taxon>
    </lineage>
</organism>
<gene>
    <name evidence="4" type="ORF">C0Q70_12622</name>
</gene>
<feature type="compositionally biased region" description="Low complexity" evidence="2">
    <location>
        <begin position="266"/>
        <end position="284"/>
    </location>
</feature>
<feature type="region of interest" description="Disordered" evidence="2">
    <location>
        <begin position="218"/>
        <end position="284"/>
    </location>
</feature>
<feature type="region of interest" description="Disordered" evidence="2">
    <location>
        <begin position="320"/>
        <end position="344"/>
    </location>
</feature>
<dbReference type="Gene3D" id="3.90.640.90">
    <property type="entry name" value="Anti-proliferative protein, N-terminal domain"/>
    <property type="match status" value="1"/>
</dbReference>
<dbReference type="InterPro" id="IPR036054">
    <property type="entry name" value="BTG-like_sf"/>
</dbReference>
<reference evidence="4 5" key="1">
    <citation type="submission" date="2018-04" db="EMBL/GenBank/DDBJ databases">
        <title>The genome of golden apple snail Pomacea canaliculata provides insight into stress tolerance and invasive adaptation.</title>
        <authorList>
            <person name="Liu C."/>
            <person name="Liu B."/>
            <person name="Ren Y."/>
            <person name="Zhang Y."/>
            <person name="Wang H."/>
            <person name="Li S."/>
            <person name="Jiang F."/>
            <person name="Yin L."/>
            <person name="Zhang G."/>
            <person name="Qian W."/>
            <person name="Fan W."/>
        </authorList>
    </citation>
    <scope>NUCLEOTIDE SEQUENCE [LARGE SCALE GENOMIC DNA]</scope>
    <source>
        <strain evidence="4">SZHN2017</strain>
        <tissue evidence="4">Muscle</tissue>
    </source>
</reference>
<dbReference type="GO" id="GO:0005737">
    <property type="term" value="C:cytoplasm"/>
    <property type="evidence" value="ECO:0007669"/>
    <property type="project" value="TreeGrafter"/>
</dbReference>
<feature type="domain" description="Anti-proliferative protein" evidence="3">
    <location>
        <begin position="1"/>
        <end position="109"/>
    </location>
</feature>
<dbReference type="InterPro" id="IPR033332">
    <property type="entry name" value="BTG"/>
</dbReference>
<name>A0A2T7P213_POMCA</name>
<evidence type="ECO:0000313" key="5">
    <source>
        <dbReference type="Proteomes" id="UP000245119"/>
    </source>
</evidence>
<evidence type="ECO:0000256" key="1">
    <source>
        <dbReference type="ARBA" id="ARBA00007989"/>
    </source>
</evidence>
<accession>A0A2T7P213</accession>
<dbReference type="Proteomes" id="UP000245119">
    <property type="component" value="Linkage Group LG7"/>
</dbReference>
<evidence type="ECO:0000256" key="2">
    <source>
        <dbReference type="SAM" id="MobiDB-lite"/>
    </source>
</evidence>
<dbReference type="EMBL" id="PZQS01000007">
    <property type="protein sequence ID" value="PVD27462.1"/>
    <property type="molecule type" value="Genomic_DNA"/>
</dbReference>
<evidence type="ECO:0000313" key="4">
    <source>
        <dbReference type="EMBL" id="PVD27462.1"/>
    </source>
</evidence>
<sequence>MREEIAAAAGFIARVLDASDALTTEDSLEQFQSCLSRILEQKFKGHWHTETPARGQAFRSIRIHPAEPLDPVLHQAACNSGIRHQDLQIPVELTVWVDPQEVCCRFGDLKATYCTVLTYRGGCLDNKIGSLDVRDLLDTAKAQYSRQQNIRIAHSSSPPLLHSSPSVQHDGSGFLCDFVPPHAGLHLYSPLDGFTSALLDPFPSLVGMDGEHFTPIFSSTTVHPPPHSRISRLSGAGGGGSIRKGIGGSTGIAMRGGKHKAEAGTFNHSNGSSHLGSLSSTSSGSNGFTHLGSGSTSNSGSLGSCNGRSGADRFHWFRSKGQHQVQSQKHLQQQQSSGSLKDAK</sequence>
<feature type="compositionally biased region" description="Low complexity" evidence="2">
    <location>
        <begin position="322"/>
        <end position="344"/>
    </location>
</feature>
<dbReference type="InterPro" id="IPR002087">
    <property type="entry name" value="Anti_prolifrtn"/>
</dbReference>
<dbReference type="PANTHER" id="PTHR22978:SF44">
    <property type="entry name" value="PROTEIN BTG3-LIKE PROTEIN"/>
    <property type="match status" value="1"/>
</dbReference>
<comment type="caution">
    <text evidence="4">The sequence shown here is derived from an EMBL/GenBank/DDBJ whole genome shotgun (WGS) entry which is preliminary data.</text>
</comment>
<dbReference type="PANTHER" id="PTHR22978">
    <property type="entry name" value="B-CELL TRANSLOCATION GENE"/>
    <property type="match status" value="1"/>
</dbReference>